<protein>
    <submittedName>
        <fullName evidence="1">Uncharacterized protein</fullName>
    </submittedName>
</protein>
<dbReference type="AlphaFoldDB" id="A0A2A9PP37"/>
<reference evidence="1 2" key="1">
    <citation type="journal article" date="2015" name="BMC Genomics">
        <title>Gene expression during zombie ant biting behavior reflects the complexity underlying fungal parasitic behavioral manipulation.</title>
        <authorList>
            <person name="de Bekker C."/>
            <person name="Ohm R.A."/>
            <person name="Loreto R.G."/>
            <person name="Sebastian A."/>
            <person name="Albert I."/>
            <person name="Merrow M."/>
            <person name="Brachmann A."/>
            <person name="Hughes D.P."/>
        </authorList>
    </citation>
    <scope>NUCLEOTIDE SEQUENCE [LARGE SCALE GENOMIC DNA]</scope>
    <source>
        <strain evidence="1 2">SC16a</strain>
    </source>
</reference>
<name>A0A2A9PP37_OPHUN</name>
<evidence type="ECO:0000313" key="1">
    <source>
        <dbReference type="EMBL" id="PFH62642.1"/>
    </source>
</evidence>
<comment type="caution">
    <text evidence="1">The sequence shown here is derived from an EMBL/GenBank/DDBJ whole genome shotgun (WGS) entry which is preliminary data.</text>
</comment>
<dbReference type="EMBL" id="LAZP02000022">
    <property type="protein sequence ID" value="PFH62642.1"/>
    <property type="molecule type" value="Genomic_DNA"/>
</dbReference>
<keyword evidence="2" id="KW-1185">Reference proteome</keyword>
<accession>A0A2A9PP37</accession>
<dbReference type="Proteomes" id="UP000037136">
    <property type="component" value="Unassembled WGS sequence"/>
</dbReference>
<gene>
    <name evidence="1" type="ORF">XA68_12716</name>
</gene>
<evidence type="ECO:0000313" key="2">
    <source>
        <dbReference type="Proteomes" id="UP000037136"/>
    </source>
</evidence>
<dbReference type="OrthoDB" id="4911229at2759"/>
<proteinExistence type="predicted"/>
<sequence>MQQLQYQPTRPIFIPPELAKNQRVEDYNTILNSLCLGPQNTATRRLQQIAKHRRERLLSEANNIEPLATPSPDLVSGRDVEPINPYAKFPSAASIDDELARPCDASGLSPSTVSWMGSFLDRTSIPDTDRAFPAWFSAASYYLSSAQLTSRPEAPPRHSLGKEAIGQVVLKCSRLDFKQLSLEGITGSWIRLLCPKGGGTCCNAAEAWSWAMILADESTDTNGSWVSEAAADTIFVETILGSMSGRAAEAYLWTTDHVARRCPTVERPAEFPSDAEAMACRLLNAGLYATYYQLAHSNLSPEELAAYYRSTRASVLINDLLDYSSDVAHGQANLLAHGHAAGRCNFDLYVYSCLLGDFHELFITAEKSCRRPLAAFLFIWATQLGSQRYPQYHDRKVPPRSQAPIMRLCRRTNMGDFSWDDVVSLGSWIRSRYTDRPLACWDIGAWQDAVTSVYFAAVAAGRGRLTGDWPAWADKLLHLFVDSVDLGFMVAAFTSVDDGLPSKQLRADEGLTKNVASCY</sequence>
<reference evidence="1 2" key="2">
    <citation type="journal article" date="2017" name="Sci. Rep.">
        <title>Ant-infecting Ophiocordyceps genomes reveal a high diversity of potential behavioral manipulation genes and a possible major role for enterotoxins.</title>
        <authorList>
            <person name="de Bekker C."/>
            <person name="Ohm R.A."/>
            <person name="Evans H.C."/>
            <person name="Brachmann A."/>
            <person name="Hughes D.P."/>
        </authorList>
    </citation>
    <scope>NUCLEOTIDE SEQUENCE [LARGE SCALE GENOMIC DNA]</scope>
    <source>
        <strain evidence="1 2">SC16a</strain>
    </source>
</reference>
<organism evidence="1 2">
    <name type="scientific">Ophiocordyceps unilateralis</name>
    <name type="common">Zombie-ant fungus</name>
    <name type="synonym">Torrubia unilateralis</name>
    <dbReference type="NCBI Taxonomy" id="268505"/>
    <lineage>
        <taxon>Eukaryota</taxon>
        <taxon>Fungi</taxon>
        <taxon>Dikarya</taxon>
        <taxon>Ascomycota</taxon>
        <taxon>Pezizomycotina</taxon>
        <taxon>Sordariomycetes</taxon>
        <taxon>Hypocreomycetidae</taxon>
        <taxon>Hypocreales</taxon>
        <taxon>Ophiocordycipitaceae</taxon>
        <taxon>Ophiocordyceps</taxon>
    </lineage>
</organism>